<gene>
    <name evidence="2" type="ORF">SCLCIDRAFT_1218360</name>
</gene>
<keyword evidence="3" id="KW-1185">Reference proteome</keyword>
<evidence type="ECO:0000313" key="2">
    <source>
        <dbReference type="EMBL" id="KIM58679.1"/>
    </source>
</evidence>
<dbReference type="STRING" id="1036808.A0A0C3DR50"/>
<proteinExistence type="predicted"/>
<dbReference type="AlphaFoldDB" id="A0A0C3DR50"/>
<feature type="non-terminal residue" evidence="2">
    <location>
        <position position="135"/>
    </location>
</feature>
<sequence>VPPYTPLNPTTLQPTCNLHRLTNSLLKSVSPTQVTLHLSPHPLLPAHTSLLHSCALAHRHRYPPLLPMTPYLSTCHPDSTCSASHALTVNSTNTPKSTTPSIPEDTPLDTEPLTQEKLEQLNQETSDPAAKAEKR</sequence>
<feature type="region of interest" description="Disordered" evidence="1">
    <location>
        <begin position="86"/>
        <end position="135"/>
    </location>
</feature>
<dbReference type="HOGENOM" id="CLU_1897450_0_0_1"/>
<organism evidence="2 3">
    <name type="scientific">Scleroderma citrinum Foug A</name>
    <dbReference type="NCBI Taxonomy" id="1036808"/>
    <lineage>
        <taxon>Eukaryota</taxon>
        <taxon>Fungi</taxon>
        <taxon>Dikarya</taxon>
        <taxon>Basidiomycota</taxon>
        <taxon>Agaricomycotina</taxon>
        <taxon>Agaricomycetes</taxon>
        <taxon>Agaricomycetidae</taxon>
        <taxon>Boletales</taxon>
        <taxon>Sclerodermatineae</taxon>
        <taxon>Sclerodermataceae</taxon>
        <taxon>Scleroderma</taxon>
    </lineage>
</organism>
<protein>
    <submittedName>
        <fullName evidence="2">Uncharacterized protein</fullName>
    </submittedName>
</protein>
<accession>A0A0C3DR50</accession>
<dbReference type="EMBL" id="KN822082">
    <property type="protein sequence ID" value="KIM58679.1"/>
    <property type="molecule type" value="Genomic_DNA"/>
</dbReference>
<name>A0A0C3DR50_9AGAM</name>
<dbReference type="Proteomes" id="UP000053989">
    <property type="component" value="Unassembled WGS sequence"/>
</dbReference>
<evidence type="ECO:0000256" key="1">
    <source>
        <dbReference type="SAM" id="MobiDB-lite"/>
    </source>
</evidence>
<reference evidence="3" key="2">
    <citation type="submission" date="2015-01" db="EMBL/GenBank/DDBJ databases">
        <title>Evolutionary Origins and Diversification of the Mycorrhizal Mutualists.</title>
        <authorList>
            <consortium name="DOE Joint Genome Institute"/>
            <consortium name="Mycorrhizal Genomics Consortium"/>
            <person name="Kohler A."/>
            <person name="Kuo A."/>
            <person name="Nagy L.G."/>
            <person name="Floudas D."/>
            <person name="Copeland A."/>
            <person name="Barry K.W."/>
            <person name="Cichocki N."/>
            <person name="Veneault-Fourrey C."/>
            <person name="LaButti K."/>
            <person name="Lindquist E.A."/>
            <person name="Lipzen A."/>
            <person name="Lundell T."/>
            <person name="Morin E."/>
            <person name="Murat C."/>
            <person name="Riley R."/>
            <person name="Ohm R."/>
            <person name="Sun H."/>
            <person name="Tunlid A."/>
            <person name="Henrissat B."/>
            <person name="Grigoriev I.V."/>
            <person name="Hibbett D.S."/>
            <person name="Martin F."/>
        </authorList>
    </citation>
    <scope>NUCLEOTIDE SEQUENCE [LARGE SCALE GENOMIC DNA]</scope>
    <source>
        <strain evidence="3">Foug A</strain>
    </source>
</reference>
<evidence type="ECO:0000313" key="3">
    <source>
        <dbReference type="Proteomes" id="UP000053989"/>
    </source>
</evidence>
<dbReference type="InParanoid" id="A0A0C3DR50"/>
<feature type="non-terminal residue" evidence="2">
    <location>
        <position position="1"/>
    </location>
</feature>
<feature type="compositionally biased region" description="Low complexity" evidence="1">
    <location>
        <begin position="88"/>
        <end position="103"/>
    </location>
</feature>
<reference evidence="2 3" key="1">
    <citation type="submission" date="2014-04" db="EMBL/GenBank/DDBJ databases">
        <authorList>
            <consortium name="DOE Joint Genome Institute"/>
            <person name="Kuo A."/>
            <person name="Kohler A."/>
            <person name="Nagy L.G."/>
            <person name="Floudas D."/>
            <person name="Copeland A."/>
            <person name="Barry K.W."/>
            <person name="Cichocki N."/>
            <person name="Veneault-Fourrey C."/>
            <person name="LaButti K."/>
            <person name="Lindquist E.A."/>
            <person name="Lipzen A."/>
            <person name="Lundell T."/>
            <person name="Morin E."/>
            <person name="Murat C."/>
            <person name="Sun H."/>
            <person name="Tunlid A."/>
            <person name="Henrissat B."/>
            <person name="Grigoriev I.V."/>
            <person name="Hibbett D.S."/>
            <person name="Martin F."/>
            <person name="Nordberg H.P."/>
            <person name="Cantor M.N."/>
            <person name="Hua S.X."/>
        </authorList>
    </citation>
    <scope>NUCLEOTIDE SEQUENCE [LARGE SCALE GENOMIC DNA]</scope>
    <source>
        <strain evidence="2 3">Foug A</strain>
    </source>
</reference>